<dbReference type="Proteomes" id="UP000325333">
    <property type="component" value="Unassembled WGS sequence"/>
</dbReference>
<gene>
    <name evidence="1" type="ORF">FH063_002499</name>
</gene>
<evidence type="ECO:0000313" key="2">
    <source>
        <dbReference type="Proteomes" id="UP000325333"/>
    </source>
</evidence>
<proteinExistence type="predicted"/>
<organism evidence="1 2">
    <name type="scientific">Azospirillum argentinense</name>
    <dbReference type="NCBI Taxonomy" id="2970906"/>
    <lineage>
        <taxon>Bacteria</taxon>
        <taxon>Pseudomonadati</taxon>
        <taxon>Pseudomonadota</taxon>
        <taxon>Alphaproteobacteria</taxon>
        <taxon>Rhodospirillales</taxon>
        <taxon>Azospirillaceae</taxon>
        <taxon>Azospirillum</taxon>
    </lineage>
</organism>
<accession>A0A5B0KML5</accession>
<evidence type="ECO:0000313" key="1">
    <source>
        <dbReference type="EMBL" id="KAA1053917.1"/>
    </source>
</evidence>
<sequence>MAHPSKISAEQSAAFREIARELVQTDRWNRKNGKNQDFAGAIRRALEKAYLLGRQDSLDGSPHPAPEPNAHAPNAPMNWLLIPPRPREAFACICRWSLGGKVRFPDEPWPFLEKRDALYRNPYWVVFTVDTRKNVKPLFPDGQSYGDRTIQPLLKLGLLAEIDDAKTPSLMLTGKGAATWWQKVAESGDF</sequence>
<dbReference type="EMBL" id="VEWN01000013">
    <property type="protein sequence ID" value="KAA1053917.1"/>
    <property type="molecule type" value="Genomic_DNA"/>
</dbReference>
<dbReference type="AlphaFoldDB" id="A0A5B0KML5"/>
<name>A0A5B0KML5_9PROT</name>
<dbReference type="RefSeq" id="WP_149651022.1">
    <property type="nucleotide sequence ID" value="NZ_VEWN01000013.1"/>
</dbReference>
<comment type="caution">
    <text evidence="1">The sequence shown here is derived from an EMBL/GenBank/DDBJ whole genome shotgun (WGS) entry which is preliminary data.</text>
</comment>
<protein>
    <submittedName>
        <fullName evidence="1">Uncharacterized protein</fullName>
    </submittedName>
</protein>
<reference evidence="1 2" key="1">
    <citation type="submission" date="2019-07" db="EMBL/GenBank/DDBJ databases">
        <title>Genome sequencing of the stress-tolerant strain Azospirillum brasilense Az19.</title>
        <authorList>
            <person name="Maroniche G.A."/>
            <person name="Garcia J.E."/>
            <person name="Pagnussat L."/>
            <person name="Amenta M."/>
            <person name="Creus C.M."/>
        </authorList>
    </citation>
    <scope>NUCLEOTIDE SEQUENCE [LARGE SCALE GENOMIC DNA]</scope>
    <source>
        <strain evidence="1 2">Az19</strain>
    </source>
</reference>